<keyword evidence="2" id="KW-1185">Reference proteome</keyword>
<evidence type="ECO:0000313" key="2">
    <source>
        <dbReference type="Proteomes" id="UP000013966"/>
    </source>
</evidence>
<reference evidence="1 2" key="2">
    <citation type="journal article" date="2018" name="Int. J. Syst. Evol. Microbiol.">
        <title>Burkholderia insecticola sp. nov., a gut symbiotic bacterium of the bean bug Riptortus pedestris.</title>
        <authorList>
            <person name="Takeshita K."/>
            <person name="Tamaki H."/>
            <person name="Ohbayashi T."/>
            <person name="Meng X.-Y."/>
            <person name="Sone T."/>
            <person name="Mitani Y."/>
            <person name="Peeters C."/>
            <person name="Kikuchi Y."/>
            <person name="Vandamme P."/>
        </authorList>
    </citation>
    <scope>NUCLEOTIDE SEQUENCE [LARGE SCALE GENOMIC DNA]</scope>
    <source>
        <strain evidence="1">RPE64</strain>
        <plasmid evidence="1 2">p1</plasmid>
    </source>
</reference>
<organism evidence="1 2">
    <name type="scientific">Caballeronia insecticola</name>
    <dbReference type="NCBI Taxonomy" id="758793"/>
    <lineage>
        <taxon>Bacteria</taxon>
        <taxon>Pseudomonadati</taxon>
        <taxon>Pseudomonadota</taxon>
        <taxon>Betaproteobacteria</taxon>
        <taxon>Burkholderiales</taxon>
        <taxon>Burkholderiaceae</taxon>
        <taxon>Caballeronia</taxon>
    </lineage>
</organism>
<keyword evidence="1" id="KW-0614">Plasmid</keyword>
<reference evidence="1 2" key="1">
    <citation type="journal article" date="2013" name="Genome Announc.">
        <title>Complete Genome Sequence of Burkholderia sp. Strain RPE64, Bacterial Symbiont of the Bean Bug Riptortus pedestris.</title>
        <authorList>
            <person name="Shibata T.F."/>
            <person name="Maeda T."/>
            <person name="Nikoh N."/>
            <person name="Yamaguchi K."/>
            <person name="Oshima K."/>
            <person name="Hattori M."/>
            <person name="Nishiyama T."/>
            <person name="Hasebe M."/>
            <person name="Fukatsu T."/>
            <person name="Kikuchi Y."/>
            <person name="Shigenobu S."/>
        </authorList>
    </citation>
    <scope>NUCLEOTIDE SEQUENCE [LARGE SCALE GENOMIC DNA]</scope>
    <source>
        <plasmid evidence="1 2">p1</plasmid>
    </source>
</reference>
<dbReference type="KEGG" id="buo:BRPE64_DCDS07890"/>
<dbReference type="Proteomes" id="UP000013966">
    <property type="component" value="Plasmid p1"/>
</dbReference>
<dbReference type="HOGENOM" id="CLU_3306039_0_0_4"/>
<name>R4X0L2_9BURK</name>
<protein>
    <submittedName>
        <fullName evidence="1">Uncharacterized protein</fullName>
    </submittedName>
</protein>
<sequence length="39" mass="4206">MQLRHAHCRAPFAKASLLPVFIRSQALAILMPDAAMSAA</sequence>
<geneLocation type="plasmid" evidence="1 2">
    <name>p1</name>
</geneLocation>
<gene>
    <name evidence="1" type="ORF">BRPE64_DCDS07890</name>
</gene>
<dbReference type="EMBL" id="AP013061">
    <property type="protein sequence ID" value="BAN27725.1"/>
    <property type="molecule type" value="Genomic_DNA"/>
</dbReference>
<evidence type="ECO:0000313" key="1">
    <source>
        <dbReference type="EMBL" id="BAN27725.1"/>
    </source>
</evidence>
<dbReference type="AlphaFoldDB" id="R4X0L2"/>
<accession>R4X0L2</accession>
<dbReference type="PATRIC" id="fig|758793.3.peg.5934"/>
<proteinExistence type="predicted"/>